<comment type="domain">
    <text evidence="9">The last Arg residue of the ACP-binding site is essential for the weak association between ACP/AcpP and FabH.</text>
</comment>
<keyword evidence="9" id="KW-0963">Cytoplasm</keyword>
<dbReference type="CDD" id="cd00830">
    <property type="entry name" value="KAS_III"/>
    <property type="match status" value="1"/>
</dbReference>
<dbReference type="GO" id="GO:0033818">
    <property type="term" value="F:beta-ketoacyl-acyl-carrier-protein synthase III activity"/>
    <property type="evidence" value="ECO:0007669"/>
    <property type="project" value="UniProtKB-EC"/>
</dbReference>
<feature type="active site" evidence="9">
    <location>
        <position position="258"/>
    </location>
</feature>
<feature type="domain" description="Beta-ketoacyl-[acyl-carrier-protein] synthase III N-terminal" evidence="11">
    <location>
        <begin position="112"/>
        <end position="190"/>
    </location>
</feature>
<evidence type="ECO:0000256" key="6">
    <source>
        <dbReference type="ARBA" id="ARBA00023160"/>
    </source>
</evidence>
<keyword evidence="8 9" id="KW-0012">Acyltransferase</keyword>
<dbReference type="NCBIfam" id="TIGR00747">
    <property type="entry name" value="fabH"/>
    <property type="match status" value="1"/>
</dbReference>
<sequence>MPVREGRAVGIWGTGSAVPERVLTNFDLEKMVETSDEWIRTRTGIRERHIADEKTATSDLALLAGRRALEAAGVGPDELDLIVVATVTPDMSFPSTANLVQDRLGARRAAAFDLAAACSGFLYGLDTAAAFVATGRAGYALVVGAECLSKITDYTDRSTCVLFGDAAGAVVVGPVGPGYGLLSSHLGSDGSYGHLLHLPAGGSRRPASAATVAERLHFIKMAGNEVFKIAVRTMGEAAEKALQEAGVSVDRVRWFIPHQANVRIIDAAARRLGIEEDRVVVNIDRYGNTSSASIPLALDETVRAGKVAEGDYLVLAAFGGGLTWGASVLRWGGRR</sequence>
<evidence type="ECO:0000259" key="11">
    <source>
        <dbReference type="Pfam" id="PF08545"/>
    </source>
</evidence>
<keyword evidence="3 9" id="KW-0808">Transferase</keyword>
<gene>
    <name evidence="9" type="primary">fabH</name>
    <name evidence="12" type="ORF">U7230_05265</name>
</gene>
<dbReference type="InterPro" id="IPR004655">
    <property type="entry name" value="FabH"/>
</dbReference>
<dbReference type="NCBIfam" id="NF006829">
    <property type="entry name" value="PRK09352.1"/>
    <property type="match status" value="1"/>
</dbReference>
<dbReference type="Pfam" id="PF08541">
    <property type="entry name" value="ACP_syn_III_C"/>
    <property type="match status" value="1"/>
</dbReference>
<evidence type="ECO:0000256" key="9">
    <source>
        <dbReference type="HAMAP-Rule" id="MF_01815"/>
    </source>
</evidence>
<dbReference type="PANTHER" id="PTHR43091:SF1">
    <property type="entry name" value="BETA-KETOACYL-[ACYL-CARRIER-PROTEIN] SYNTHASE III, CHLOROPLASTIC"/>
    <property type="match status" value="1"/>
</dbReference>
<accession>A0ABZ1C013</accession>
<dbReference type="Pfam" id="PF08545">
    <property type="entry name" value="ACP_syn_III"/>
    <property type="match status" value="1"/>
</dbReference>
<feature type="active site" evidence="9">
    <location>
        <position position="118"/>
    </location>
</feature>
<dbReference type="InterPro" id="IPR013747">
    <property type="entry name" value="ACP_syn_III_C"/>
</dbReference>
<dbReference type="SUPFAM" id="SSF53901">
    <property type="entry name" value="Thiolase-like"/>
    <property type="match status" value="1"/>
</dbReference>
<evidence type="ECO:0000256" key="7">
    <source>
        <dbReference type="ARBA" id="ARBA00023268"/>
    </source>
</evidence>
<evidence type="ECO:0000256" key="4">
    <source>
        <dbReference type="ARBA" id="ARBA00022832"/>
    </source>
</evidence>
<dbReference type="Proteomes" id="UP001332192">
    <property type="component" value="Chromosome"/>
</dbReference>
<keyword evidence="5 9" id="KW-0443">Lipid metabolism</keyword>
<dbReference type="PANTHER" id="PTHR43091">
    <property type="entry name" value="3-OXOACYL-[ACYL-CARRIER-PROTEIN] SYNTHASE"/>
    <property type="match status" value="1"/>
</dbReference>
<comment type="subunit">
    <text evidence="9">Homodimer.</text>
</comment>
<evidence type="ECO:0000313" key="12">
    <source>
        <dbReference type="EMBL" id="WRP18417.1"/>
    </source>
</evidence>
<dbReference type="RefSeq" id="WP_324717690.1">
    <property type="nucleotide sequence ID" value="NZ_CP141615.1"/>
</dbReference>
<dbReference type="Gene3D" id="3.40.47.10">
    <property type="match status" value="1"/>
</dbReference>
<evidence type="ECO:0000256" key="1">
    <source>
        <dbReference type="ARBA" id="ARBA00008642"/>
    </source>
</evidence>
<keyword evidence="6 9" id="KW-0275">Fatty acid biosynthesis</keyword>
<keyword evidence="7 9" id="KW-0511">Multifunctional enzyme</keyword>
<keyword evidence="2 9" id="KW-0444">Lipid biosynthesis</keyword>
<evidence type="ECO:0000313" key="13">
    <source>
        <dbReference type="Proteomes" id="UP001332192"/>
    </source>
</evidence>
<keyword evidence="4 9" id="KW-0276">Fatty acid metabolism</keyword>
<dbReference type="HAMAP" id="MF_01815">
    <property type="entry name" value="FabH"/>
    <property type="match status" value="1"/>
</dbReference>
<dbReference type="InterPro" id="IPR013751">
    <property type="entry name" value="ACP_syn_III_N"/>
</dbReference>
<organism evidence="12 13">
    <name type="scientific">Carboxydichorda subterranea</name>
    <dbReference type="NCBI Taxonomy" id="3109565"/>
    <lineage>
        <taxon>Bacteria</taxon>
        <taxon>Bacillati</taxon>
        <taxon>Bacillota</taxon>
        <taxon>Limnochordia</taxon>
        <taxon>Limnochordales</taxon>
        <taxon>Geochordaceae</taxon>
        <taxon>Carboxydichorda</taxon>
    </lineage>
</organism>
<evidence type="ECO:0000259" key="10">
    <source>
        <dbReference type="Pfam" id="PF08541"/>
    </source>
</evidence>
<evidence type="ECO:0000256" key="8">
    <source>
        <dbReference type="ARBA" id="ARBA00023315"/>
    </source>
</evidence>
<comment type="function">
    <text evidence="9">Catalyzes the condensation reaction of fatty acid synthesis by the addition to an acyl acceptor of two carbons from malonyl-ACP. Catalyzes the first condensation reaction which initiates fatty acid synthesis and may therefore play a role in governing the total rate of fatty acid production. Possesses both acetoacetyl-ACP synthase and acetyl transacylase activities. Its substrate specificity determines the biosynthesis of branched-chain and/or straight-chain of fatty acids.</text>
</comment>
<evidence type="ECO:0000256" key="3">
    <source>
        <dbReference type="ARBA" id="ARBA00022679"/>
    </source>
</evidence>
<comment type="similarity">
    <text evidence="1 9">Belongs to the thiolase-like superfamily. FabH family.</text>
</comment>
<dbReference type="EC" id="2.3.1.180" evidence="9"/>
<reference evidence="12 13" key="1">
    <citation type="journal article" date="2024" name="Front. Microbiol.">
        <title>Novel thermophilic genera Geochorda gen. nov. and Carboxydochorda gen. nov. from the deep terrestrial subsurface reveal the ecophysiological diversity in the class Limnochordia.</title>
        <authorList>
            <person name="Karnachuk O.V."/>
            <person name="Lukina A.P."/>
            <person name="Avakyan M.R."/>
            <person name="Kadnikov V.V."/>
            <person name="Begmatov S."/>
            <person name="Beletsky A.V."/>
            <person name="Vlasova K.G."/>
            <person name="Novikov A.A."/>
            <person name="Shcherbakova V.A."/>
            <person name="Mardanov A.V."/>
            <person name="Ravin N.V."/>
        </authorList>
    </citation>
    <scope>NUCLEOTIDE SEQUENCE [LARGE SCALE GENOMIC DNA]</scope>
    <source>
        <strain evidence="12 13">L945</strain>
    </source>
</reference>
<evidence type="ECO:0000256" key="5">
    <source>
        <dbReference type="ARBA" id="ARBA00023098"/>
    </source>
</evidence>
<dbReference type="InterPro" id="IPR016039">
    <property type="entry name" value="Thiolase-like"/>
</dbReference>
<comment type="pathway">
    <text evidence="9">Lipid metabolism; fatty acid biosynthesis.</text>
</comment>
<comment type="subcellular location">
    <subcellularLocation>
        <location evidence="9">Cytoplasm</location>
    </subcellularLocation>
</comment>
<protein>
    <recommendedName>
        <fullName evidence="9">Beta-ketoacyl-[acyl-carrier-protein] synthase III</fullName>
        <shortName evidence="9">Beta-ketoacyl-ACP synthase III</shortName>
        <shortName evidence="9">KAS III</shortName>
        <ecNumber evidence="9">2.3.1.180</ecNumber>
    </recommendedName>
    <alternativeName>
        <fullName evidence="9">3-oxoacyl-[acyl-carrier-protein] synthase 3</fullName>
    </alternativeName>
    <alternativeName>
        <fullName evidence="9">3-oxoacyl-[acyl-carrier-protein] synthase III</fullName>
    </alternativeName>
</protein>
<proteinExistence type="inferred from homology"/>
<dbReference type="EMBL" id="CP141615">
    <property type="protein sequence ID" value="WRP18417.1"/>
    <property type="molecule type" value="Genomic_DNA"/>
</dbReference>
<feature type="active site" evidence="9">
    <location>
        <position position="288"/>
    </location>
</feature>
<evidence type="ECO:0000256" key="2">
    <source>
        <dbReference type="ARBA" id="ARBA00022516"/>
    </source>
</evidence>
<feature type="region of interest" description="ACP-binding" evidence="9">
    <location>
        <begin position="259"/>
        <end position="263"/>
    </location>
</feature>
<feature type="domain" description="Beta-ketoacyl-[acyl-carrier-protein] synthase III C-terminal" evidence="10">
    <location>
        <begin position="242"/>
        <end position="331"/>
    </location>
</feature>
<keyword evidence="13" id="KW-1185">Reference proteome</keyword>
<name>A0ABZ1C013_9FIRM</name>
<comment type="catalytic activity">
    <reaction evidence="9">
        <text>malonyl-[ACP] + acetyl-CoA + H(+) = 3-oxobutanoyl-[ACP] + CO2 + CoA</text>
        <dbReference type="Rhea" id="RHEA:12080"/>
        <dbReference type="Rhea" id="RHEA-COMP:9623"/>
        <dbReference type="Rhea" id="RHEA-COMP:9625"/>
        <dbReference type="ChEBI" id="CHEBI:15378"/>
        <dbReference type="ChEBI" id="CHEBI:16526"/>
        <dbReference type="ChEBI" id="CHEBI:57287"/>
        <dbReference type="ChEBI" id="CHEBI:57288"/>
        <dbReference type="ChEBI" id="CHEBI:78449"/>
        <dbReference type="ChEBI" id="CHEBI:78450"/>
        <dbReference type="EC" id="2.3.1.180"/>
    </reaction>
</comment>